<evidence type="ECO:0008006" key="3">
    <source>
        <dbReference type="Google" id="ProtNLM"/>
    </source>
</evidence>
<accession>A0A6B9J5Q1</accession>
<evidence type="ECO:0000313" key="1">
    <source>
        <dbReference type="EMBL" id="QGZ16251.1"/>
    </source>
</evidence>
<sequence length="154" mass="17338">MAKYRKKPVEIEAHRFTGSSTSVGQIKNWIETGTFRSAEIETRDCGRTLEIPTLEGLMTATAGDMIIKGLAGEFYPCKPDIFADSYELVENEDRVPGVFKAENVQSGDTFDYCGKMYLVKSVENYHDETKIFLEDSTHIAVRPWTELRVTEVGA</sequence>
<name>A0A6B9J5Q1_9CAUD</name>
<dbReference type="Proteomes" id="UP000433183">
    <property type="component" value="Segment"/>
</dbReference>
<keyword evidence="2" id="KW-1185">Reference proteome</keyword>
<organism evidence="1 2">
    <name type="scientific">Erwinia phage Hena1</name>
    <dbReference type="NCBI Taxonomy" id="2678601"/>
    <lineage>
        <taxon>Viruses</taxon>
        <taxon>Duplodnaviria</taxon>
        <taxon>Heunggongvirae</taxon>
        <taxon>Uroviricota</taxon>
        <taxon>Caudoviricetes</taxon>
        <taxon>Vequintavirinae</taxon>
        <taxon>Henunavirus</taxon>
        <taxon>Henunavirus hena1</taxon>
    </lineage>
</organism>
<gene>
    <name evidence="1" type="ORF">Hena1_00750</name>
</gene>
<protein>
    <recommendedName>
        <fullName evidence="3">Phage protein</fullName>
    </recommendedName>
</protein>
<reference evidence="1 2" key="1">
    <citation type="submission" date="2019-11" db="EMBL/GenBank/DDBJ databases">
        <title>Characterization of a new Erwinia amylovora bacteriophage.</title>
        <authorList>
            <person name="Valentovich L.N."/>
            <person name="Akhremchuk A.E."/>
            <person name="Besarab N.V."/>
            <person name="Lagonenko A.L."/>
        </authorList>
    </citation>
    <scope>NUCLEOTIDE SEQUENCE [LARGE SCALE GENOMIC DNA]</scope>
</reference>
<proteinExistence type="predicted"/>
<evidence type="ECO:0000313" key="2">
    <source>
        <dbReference type="Proteomes" id="UP000433183"/>
    </source>
</evidence>
<dbReference type="EMBL" id="MN732867">
    <property type="protein sequence ID" value="QGZ16251.1"/>
    <property type="molecule type" value="Genomic_DNA"/>
</dbReference>